<accession>A0A0B7IM08</accession>
<dbReference type="PANTHER" id="PTHR43766:SF1">
    <property type="entry name" value="TRYPTOPHAN--TRNA LIGASE, MITOCHONDRIAL"/>
    <property type="match status" value="1"/>
</dbReference>
<gene>
    <name evidence="1" type="ORF">CCAN11_2240016</name>
</gene>
<dbReference type="Gene3D" id="1.10.240.10">
    <property type="entry name" value="Tyrosyl-Transfer RNA Synthetase"/>
    <property type="match status" value="1"/>
</dbReference>
<dbReference type="GO" id="GO:0006436">
    <property type="term" value="P:tryptophanyl-tRNA aminoacylation"/>
    <property type="evidence" value="ECO:0007669"/>
    <property type="project" value="TreeGrafter"/>
</dbReference>
<dbReference type="SUPFAM" id="SSF52374">
    <property type="entry name" value="Nucleotidylyl transferase"/>
    <property type="match status" value="1"/>
</dbReference>
<reference evidence="2" key="1">
    <citation type="submission" date="2015-01" db="EMBL/GenBank/DDBJ databases">
        <authorList>
            <person name="MANFREDI Pablo"/>
        </authorList>
    </citation>
    <scope>NUCLEOTIDE SEQUENCE [LARGE SCALE GENOMIC DNA]</scope>
    <source>
        <strain evidence="2">Cc11</strain>
    </source>
</reference>
<evidence type="ECO:0000313" key="2">
    <source>
        <dbReference type="Proteomes" id="UP000039370"/>
    </source>
</evidence>
<dbReference type="Proteomes" id="UP000039370">
    <property type="component" value="Unassembled WGS sequence"/>
</dbReference>
<dbReference type="EC" id="6.1.1.2" evidence="1"/>
<dbReference type="PANTHER" id="PTHR43766">
    <property type="entry name" value="TRYPTOPHAN--TRNA LIGASE, MITOCHONDRIAL"/>
    <property type="match status" value="1"/>
</dbReference>
<dbReference type="EMBL" id="CDOK01000140">
    <property type="protein sequence ID" value="CEN51023.1"/>
    <property type="molecule type" value="Genomic_DNA"/>
</dbReference>
<protein>
    <submittedName>
        <fullName evidence="1">Tryptophan--tRNA ligase</fullName>
        <ecNumber evidence="1">6.1.1.2</ecNumber>
    </submittedName>
</protein>
<name>A0A0B7IM08_9FLAO</name>
<dbReference type="InterPro" id="IPR050203">
    <property type="entry name" value="Trp-tRNA_synthetase"/>
</dbReference>
<dbReference type="AlphaFoldDB" id="A0A0B7IM08"/>
<evidence type="ECO:0000313" key="1">
    <source>
        <dbReference type="EMBL" id="CEN51023.1"/>
    </source>
</evidence>
<proteinExistence type="predicted"/>
<organism evidence="1 2">
    <name type="scientific">Capnocytophaga canimorsus</name>
    <dbReference type="NCBI Taxonomy" id="28188"/>
    <lineage>
        <taxon>Bacteria</taxon>
        <taxon>Pseudomonadati</taxon>
        <taxon>Bacteroidota</taxon>
        <taxon>Flavobacteriia</taxon>
        <taxon>Flavobacteriales</taxon>
        <taxon>Flavobacteriaceae</taxon>
        <taxon>Capnocytophaga</taxon>
    </lineage>
</organism>
<dbReference type="GO" id="GO:0005829">
    <property type="term" value="C:cytosol"/>
    <property type="evidence" value="ECO:0007669"/>
    <property type="project" value="TreeGrafter"/>
</dbReference>
<sequence length="72" mass="8506">MRSNYLAGNYGYGHTKQALFELMLEKFAEPRQKFNYYMENLEELDKILQEGALKAQKTANEVLKRVRKKVGY</sequence>
<keyword evidence="1" id="KW-0436">Ligase</keyword>
<dbReference type="GO" id="GO:0004830">
    <property type="term" value="F:tryptophan-tRNA ligase activity"/>
    <property type="evidence" value="ECO:0007669"/>
    <property type="project" value="UniProtKB-EC"/>
</dbReference>